<protein>
    <submittedName>
        <fullName evidence="1">Uncharacterized protein</fullName>
    </submittedName>
</protein>
<name>A0A9W9HNN5_9EURO</name>
<dbReference type="Gene3D" id="3.30.559.30">
    <property type="entry name" value="Nonribosomal peptide synthetase, condensation domain"/>
    <property type="match status" value="1"/>
</dbReference>
<dbReference type="PANTHER" id="PTHR42034:SF1">
    <property type="entry name" value="CONDENSATION DOMAIN-CONTAINING PROTEIN"/>
    <property type="match status" value="1"/>
</dbReference>
<keyword evidence="2" id="KW-1185">Reference proteome</keyword>
<dbReference type="AlphaFoldDB" id="A0A9W9HNN5"/>
<dbReference type="EMBL" id="JAPQKN010000007">
    <property type="protein sequence ID" value="KAJ5152717.1"/>
    <property type="molecule type" value="Genomic_DNA"/>
</dbReference>
<reference evidence="1" key="1">
    <citation type="submission" date="2022-11" db="EMBL/GenBank/DDBJ databases">
        <authorList>
            <person name="Petersen C."/>
        </authorList>
    </citation>
    <scope>NUCLEOTIDE SEQUENCE</scope>
    <source>
        <strain evidence="1">IBT 26290</strain>
    </source>
</reference>
<accession>A0A9W9HNN5</accession>
<dbReference type="PANTHER" id="PTHR42034">
    <property type="entry name" value="CHROMOSOME 7, WHOLE GENOME SHOTGUN SEQUENCE-RELATED"/>
    <property type="match status" value="1"/>
</dbReference>
<gene>
    <name evidence="1" type="ORF">N7482_009195</name>
</gene>
<evidence type="ECO:0000313" key="2">
    <source>
        <dbReference type="Proteomes" id="UP001149163"/>
    </source>
</evidence>
<evidence type="ECO:0000313" key="1">
    <source>
        <dbReference type="EMBL" id="KAJ5152717.1"/>
    </source>
</evidence>
<dbReference type="OrthoDB" id="2548233at2759"/>
<proteinExistence type="predicted"/>
<organism evidence="1 2">
    <name type="scientific">Penicillium canariense</name>
    <dbReference type="NCBI Taxonomy" id="189055"/>
    <lineage>
        <taxon>Eukaryota</taxon>
        <taxon>Fungi</taxon>
        <taxon>Dikarya</taxon>
        <taxon>Ascomycota</taxon>
        <taxon>Pezizomycotina</taxon>
        <taxon>Eurotiomycetes</taxon>
        <taxon>Eurotiomycetidae</taxon>
        <taxon>Eurotiales</taxon>
        <taxon>Aspergillaceae</taxon>
        <taxon>Penicillium</taxon>
    </lineage>
</organism>
<dbReference type="InterPro" id="IPR023213">
    <property type="entry name" value="CAT-like_dom_sf"/>
</dbReference>
<dbReference type="Gene3D" id="3.30.559.10">
    <property type="entry name" value="Chloramphenicol acetyltransferase-like domain"/>
    <property type="match status" value="1"/>
</dbReference>
<dbReference type="RefSeq" id="XP_056539025.1">
    <property type="nucleotide sequence ID" value="XM_056691319.1"/>
</dbReference>
<dbReference type="Proteomes" id="UP001149163">
    <property type="component" value="Unassembled WGS sequence"/>
</dbReference>
<comment type="caution">
    <text evidence="1">The sequence shown here is derived from an EMBL/GenBank/DDBJ whole genome shotgun (WGS) entry which is preliminary data.</text>
</comment>
<sequence>MATSNLKWQQNSTCRWERDVDEAEAFYTTMARKFEGLFDHFNLLHGYLLTIGQELAGTVKSQILHALQGAWICLRYDHPTIASWVEYDHHAKRCKKIYEGFLKDEVHRAPPAWLKETFQIVSSGQSGQEWCNSDPPAPKLPTLFIVTRNSIPGAGFTADIVLRSPHDVIDGIGSLHLLQNLLKYAARAYEDPRAFALPIFGDEWKNLSPPLRVAANIPANLTPEQDAKLNEILQHNAKLRKEIDIAAVPFRCGRTIPARHQRVALRLTQQETSKVMAACKQLGSSVTHVYHAVVALLVLGSLERRVTRRLVRYINYCLINERAHCQKQYSTPQHAVAVYHSVSGRSLAIDWTVPAISDEAKSEHERRHDLLRIIKQVKDHYLTIRNDQAHIGLVPSYWGLSTPAYPVGREVPPVPRPNETPSASISSLGVIDNIISPKHGFFEVDDPWVTGEELGTGLGLFLVTFRGRMCLSAAYNDAWHDRAEVMDFLKRCNELVFTTLDVSPRVASSD</sequence>
<reference evidence="1" key="2">
    <citation type="journal article" date="2023" name="IMA Fungus">
        <title>Comparative genomic study of the Penicillium genus elucidates a diverse pangenome and 15 lateral gene transfer events.</title>
        <authorList>
            <person name="Petersen C."/>
            <person name="Sorensen T."/>
            <person name="Nielsen M.R."/>
            <person name="Sondergaard T.E."/>
            <person name="Sorensen J.L."/>
            <person name="Fitzpatrick D.A."/>
            <person name="Frisvad J.C."/>
            <person name="Nielsen K.L."/>
        </authorList>
    </citation>
    <scope>NUCLEOTIDE SEQUENCE</scope>
    <source>
        <strain evidence="1">IBT 26290</strain>
    </source>
</reference>
<dbReference type="GeneID" id="81430495"/>